<feature type="domain" description="Amidase" evidence="1">
    <location>
        <begin position="26"/>
        <end position="438"/>
    </location>
</feature>
<protein>
    <submittedName>
        <fullName evidence="2">Amidase</fullName>
    </submittedName>
</protein>
<comment type="caution">
    <text evidence="2">The sequence shown here is derived from an EMBL/GenBank/DDBJ whole genome shotgun (WGS) entry which is preliminary data.</text>
</comment>
<dbReference type="SUPFAM" id="SSF75304">
    <property type="entry name" value="Amidase signature (AS) enzymes"/>
    <property type="match status" value="1"/>
</dbReference>
<dbReference type="InterPro" id="IPR023631">
    <property type="entry name" value="Amidase_dom"/>
</dbReference>
<dbReference type="InterPro" id="IPR000120">
    <property type="entry name" value="Amidase"/>
</dbReference>
<dbReference type="Pfam" id="PF01425">
    <property type="entry name" value="Amidase"/>
    <property type="match status" value="1"/>
</dbReference>
<keyword evidence="3" id="KW-1185">Reference proteome</keyword>
<dbReference type="PANTHER" id="PTHR11895:SF173">
    <property type="entry name" value="GLUTAMYL-TRNA AMIDOTRANSFERASE SUBUNIT A"/>
    <property type="match status" value="1"/>
</dbReference>
<dbReference type="Proteomes" id="UP001501319">
    <property type="component" value="Unassembled WGS sequence"/>
</dbReference>
<evidence type="ECO:0000313" key="2">
    <source>
        <dbReference type="EMBL" id="GAA1659820.1"/>
    </source>
</evidence>
<accession>A0ABN2FUC9</accession>
<sequence>MTESLADLTAVDLVSRYKQGSLSPVEVIDAVLARVASLEPKLCATYALDPAAARAAARESEYRWSRGEPVGPLDGVPITIKENIATRGTPVPQGTAATELILATEDAPAAARLRAAGAVIISKTTMPEYGMLSSGVSTFHHLTRNPWDLSRTAGGSSAGAAAAAAAGYGPIHIGTDIGGSIRLPAGWCGVVGLKPTHGRVAVGTPFPGRAIGPLTRTPADAALALSVMTGPDRRDPTSLPRIADSYHEISSVEGLRIGLLLDAGVGLPVDREVRAAVSSAAALLESEGAIVEPIAPIITREMLDGLDRFWRVRSAADINALPEDRRAKVLPEIRRWVSTATDLTAFEVFDGFSQMGAMAAAVDAAFATYDFVLSPVAPITAFPAELAYPTDDPLKPFEHIAFTVPYNMSAHPAATVNCGYSTTGLPIGLQIAAPRFADLPTLRLAAALTTLLPPNRPWPTT</sequence>
<name>A0ABN2FUC9_9ACTN</name>
<organism evidence="2 3">
    <name type="scientific">Kribbella alba</name>
    <dbReference type="NCBI Taxonomy" id="190197"/>
    <lineage>
        <taxon>Bacteria</taxon>
        <taxon>Bacillati</taxon>
        <taxon>Actinomycetota</taxon>
        <taxon>Actinomycetes</taxon>
        <taxon>Propionibacteriales</taxon>
        <taxon>Kribbellaceae</taxon>
        <taxon>Kribbella</taxon>
    </lineage>
</organism>
<dbReference type="EMBL" id="BAAANE010000014">
    <property type="protein sequence ID" value="GAA1659820.1"/>
    <property type="molecule type" value="Genomic_DNA"/>
</dbReference>
<dbReference type="RefSeq" id="WP_344116244.1">
    <property type="nucleotide sequence ID" value="NZ_BAAANE010000014.1"/>
</dbReference>
<gene>
    <name evidence="2" type="ORF">GCM10009744_61580</name>
</gene>
<dbReference type="NCBIfam" id="NF005450">
    <property type="entry name" value="PRK07042.1"/>
    <property type="match status" value="1"/>
</dbReference>
<dbReference type="PANTHER" id="PTHR11895">
    <property type="entry name" value="TRANSAMIDASE"/>
    <property type="match status" value="1"/>
</dbReference>
<dbReference type="InterPro" id="IPR036928">
    <property type="entry name" value="AS_sf"/>
</dbReference>
<proteinExistence type="predicted"/>
<reference evidence="2 3" key="1">
    <citation type="journal article" date="2019" name="Int. J. Syst. Evol. Microbiol.">
        <title>The Global Catalogue of Microorganisms (GCM) 10K type strain sequencing project: providing services to taxonomists for standard genome sequencing and annotation.</title>
        <authorList>
            <consortium name="The Broad Institute Genomics Platform"/>
            <consortium name="The Broad Institute Genome Sequencing Center for Infectious Disease"/>
            <person name="Wu L."/>
            <person name="Ma J."/>
        </authorList>
    </citation>
    <scope>NUCLEOTIDE SEQUENCE [LARGE SCALE GENOMIC DNA]</scope>
    <source>
        <strain evidence="2 3">JCM 14306</strain>
    </source>
</reference>
<evidence type="ECO:0000313" key="3">
    <source>
        <dbReference type="Proteomes" id="UP001501319"/>
    </source>
</evidence>
<evidence type="ECO:0000259" key="1">
    <source>
        <dbReference type="Pfam" id="PF01425"/>
    </source>
</evidence>
<dbReference type="Gene3D" id="3.90.1300.10">
    <property type="entry name" value="Amidase signature (AS) domain"/>
    <property type="match status" value="1"/>
</dbReference>